<name>A0A183IJM8_9BILA</name>
<gene>
    <name evidence="2" type="ORF">SBAD_LOCUS3824</name>
</gene>
<dbReference type="PANTHER" id="PTHR13542">
    <property type="entry name" value="LSM12 HOMOLOG"/>
    <property type="match status" value="1"/>
</dbReference>
<reference evidence="2 3" key="2">
    <citation type="submission" date="2018-11" db="EMBL/GenBank/DDBJ databases">
        <authorList>
            <consortium name="Pathogen Informatics"/>
        </authorList>
    </citation>
    <scope>NUCLEOTIDE SEQUENCE [LARGE SCALE GENOMIC DNA]</scope>
</reference>
<evidence type="ECO:0000259" key="1">
    <source>
        <dbReference type="PROSITE" id="PS52001"/>
    </source>
</evidence>
<evidence type="ECO:0000313" key="2">
    <source>
        <dbReference type="EMBL" id="VDP02487.1"/>
    </source>
</evidence>
<dbReference type="AlphaFoldDB" id="A0A183IJM8"/>
<feature type="domain" description="AD" evidence="1">
    <location>
        <begin position="51"/>
        <end position="150"/>
    </location>
</feature>
<dbReference type="InterPro" id="IPR019181">
    <property type="entry name" value="LSM12_ABD"/>
</dbReference>
<dbReference type="EMBL" id="UZAM01007972">
    <property type="protein sequence ID" value="VDP02487.1"/>
    <property type="molecule type" value="Genomic_DNA"/>
</dbReference>
<dbReference type="WBParaSite" id="SBAD_0000399501-mRNA-1">
    <property type="protein sequence ID" value="SBAD_0000399501-mRNA-1"/>
    <property type="gene ID" value="SBAD_0000399501"/>
</dbReference>
<evidence type="ECO:0000313" key="4">
    <source>
        <dbReference type="WBParaSite" id="SBAD_0000399501-mRNA-1"/>
    </source>
</evidence>
<dbReference type="Pfam" id="PF09793">
    <property type="entry name" value="AD"/>
    <property type="match status" value="1"/>
</dbReference>
<proteinExistence type="predicted"/>
<protein>
    <submittedName>
        <fullName evidence="4">AD domain-containing protein</fullName>
    </submittedName>
</protein>
<dbReference type="PROSITE" id="PS52001">
    <property type="entry name" value="AD"/>
    <property type="match status" value="1"/>
</dbReference>
<dbReference type="SMART" id="SM00995">
    <property type="entry name" value="AD"/>
    <property type="match status" value="1"/>
</dbReference>
<accession>A0A183IJM8</accession>
<dbReference type="InterPro" id="IPR039683">
    <property type="entry name" value="Lsm12-like"/>
</dbReference>
<dbReference type="InterPro" id="IPR047574">
    <property type="entry name" value="AD"/>
</dbReference>
<dbReference type="OrthoDB" id="1057137at2759"/>
<keyword evidence="3" id="KW-1185">Reference proteome</keyword>
<reference evidence="4" key="1">
    <citation type="submission" date="2016-06" db="UniProtKB">
        <authorList>
            <consortium name="WormBaseParasite"/>
        </authorList>
    </citation>
    <scope>IDENTIFICATION</scope>
</reference>
<dbReference type="Proteomes" id="UP000270296">
    <property type="component" value="Unassembled WGS sequence"/>
</dbReference>
<sequence>MAYDNVTRLLVLKSALQNGKTHIQLVNLNLVRDVTVVSESSGSNSSSTVLPQLNFAKIQKRAREESDKKLRSVCSSRCTREGRRLFLAIRKTIEDVSWDRENIVVLHKVEVRPPYNVDHVEVLSGVDMVNAQSALEHVRKILEKYKRDQSNVDLEKDMDSIPSMASVAISAPPLQTQSSTS</sequence>
<organism evidence="4">
    <name type="scientific">Soboliphyme baturini</name>
    <dbReference type="NCBI Taxonomy" id="241478"/>
    <lineage>
        <taxon>Eukaryota</taxon>
        <taxon>Metazoa</taxon>
        <taxon>Ecdysozoa</taxon>
        <taxon>Nematoda</taxon>
        <taxon>Enoplea</taxon>
        <taxon>Dorylaimia</taxon>
        <taxon>Dioctophymatida</taxon>
        <taxon>Dioctophymatoidea</taxon>
        <taxon>Soboliphymatidae</taxon>
        <taxon>Soboliphyme</taxon>
    </lineage>
</organism>
<evidence type="ECO:0000313" key="3">
    <source>
        <dbReference type="Proteomes" id="UP000270296"/>
    </source>
</evidence>